<comment type="caution">
    <text evidence="1">The sequence shown here is derived from an EMBL/GenBank/DDBJ whole genome shotgun (WGS) entry which is preliminary data.</text>
</comment>
<evidence type="ECO:0000313" key="2">
    <source>
        <dbReference type="Proteomes" id="UP000724584"/>
    </source>
</evidence>
<gene>
    <name evidence="1" type="ORF">F5144DRAFT_255319</name>
</gene>
<reference evidence="1 2" key="1">
    <citation type="journal article" date="2021" name="Nat. Commun.">
        <title>Genetic determinants of endophytism in the Arabidopsis root mycobiome.</title>
        <authorList>
            <person name="Mesny F."/>
            <person name="Miyauchi S."/>
            <person name="Thiergart T."/>
            <person name="Pickel B."/>
            <person name="Atanasova L."/>
            <person name="Karlsson M."/>
            <person name="Huettel B."/>
            <person name="Barry K.W."/>
            <person name="Haridas S."/>
            <person name="Chen C."/>
            <person name="Bauer D."/>
            <person name="Andreopoulos W."/>
            <person name="Pangilinan J."/>
            <person name="LaButti K."/>
            <person name="Riley R."/>
            <person name="Lipzen A."/>
            <person name="Clum A."/>
            <person name="Drula E."/>
            <person name="Henrissat B."/>
            <person name="Kohler A."/>
            <person name="Grigoriev I.V."/>
            <person name="Martin F.M."/>
            <person name="Hacquard S."/>
        </authorList>
    </citation>
    <scope>NUCLEOTIDE SEQUENCE [LARGE SCALE GENOMIC DNA]</scope>
    <source>
        <strain evidence="1 2">MPI-SDFR-AT-0079</strain>
    </source>
</reference>
<organism evidence="1 2">
    <name type="scientific">Chaetomium tenue</name>
    <dbReference type="NCBI Taxonomy" id="1854479"/>
    <lineage>
        <taxon>Eukaryota</taxon>
        <taxon>Fungi</taxon>
        <taxon>Dikarya</taxon>
        <taxon>Ascomycota</taxon>
        <taxon>Pezizomycotina</taxon>
        <taxon>Sordariomycetes</taxon>
        <taxon>Sordariomycetidae</taxon>
        <taxon>Sordariales</taxon>
        <taxon>Chaetomiaceae</taxon>
        <taxon>Chaetomium</taxon>
    </lineage>
</organism>
<protein>
    <submittedName>
        <fullName evidence="1">P-loop containing nucleoside triphosphate hydrolase protein</fullName>
    </submittedName>
</protein>
<evidence type="ECO:0000313" key="1">
    <source>
        <dbReference type="EMBL" id="KAH6632573.1"/>
    </source>
</evidence>
<accession>A0ACB7PAU3</accession>
<keyword evidence="2" id="KW-1185">Reference proteome</keyword>
<name>A0ACB7PAU3_9PEZI</name>
<dbReference type="EMBL" id="JAGIZQ010000004">
    <property type="protein sequence ID" value="KAH6632573.1"/>
    <property type="molecule type" value="Genomic_DNA"/>
</dbReference>
<dbReference type="Proteomes" id="UP000724584">
    <property type="component" value="Unassembled WGS sequence"/>
</dbReference>
<sequence length="613" mass="66537">MDSEQLPIAEKRLLNAPVETLSWSGLTVTVKEGKTGQPKTLVDNVEGIMQAGECCAVMGPSGCGKTTFLNVLAQRPIKAAHITGQVLVNGAELPINVFRHVTSFAQDHDIFIGALNVRETLHFASRLVGIPRGGEAEARIDTLLESFGLVGLATLRVGTGISHGQKRRLTVAKQLVTGPGILFLDEPTSGLDSVASCHVVSYLKQLAKRTGLIVVCSIHQPSTSTFNLFDKLLLLSAGKPHYFGPISQLVDYYASIGVTVPERANPADFLLELVNTDFSQAQNEAAASERERVAELASRWDSSVFRQQVAAAVTASVKPALGLAPLGAGSKPPFLARLAVLTHRSFIKSYRDGLAYTLRLAMYAALGLLAGTVWLQMDRDQDSIQLLTNALLVSCGFMSFMAVTYVPAFIEDYRQFRLDHRNGLYGPGSFLLSNFIVGIPYLFLFSAAFSVLFYWLGGCRQSAGTFFTWVSWLYLDLLAAEGIVILSVSIIPNFVGALVVTALLNVIAFATAGTLVPPAQLNAFYKYAFYYWNSQGYVFQGMMVTQFAGETYSCGTGCQCRYASLPDQCHIAGETVLDQYGVSTADQGRNVGIVLSIILGYRLAAWALLKMRR</sequence>
<keyword evidence="1" id="KW-0378">Hydrolase</keyword>
<proteinExistence type="predicted"/>